<comment type="caution">
    <text evidence="1">The sequence shown here is derived from an EMBL/GenBank/DDBJ whole genome shotgun (WGS) entry which is preliminary data.</text>
</comment>
<dbReference type="Proteomes" id="UP001164250">
    <property type="component" value="Chromosome 7"/>
</dbReference>
<reference evidence="2" key="1">
    <citation type="journal article" date="2023" name="G3 (Bethesda)">
        <title>Genome assembly and association tests identify interacting loci associated with vigor, precocity, and sex in interspecific pistachio rootstocks.</title>
        <authorList>
            <person name="Palmer W."/>
            <person name="Jacygrad E."/>
            <person name="Sagayaradj S."/>
            <person name="Cavanaugh K."/>
            <person name="Han R."/>
            <person name="Bertier L."/>
            <person name="Beede B."/>
            <person name="Kafkas S."/>
            <person name="Golino D."/>
            <person name="Preece J."/>
            <person name="Michelmore R."/>
        </authorList>
    </citation>
    <scope>NUCLEOTIDE SEQUENCE [LARGE SCALE GENOMIC DNA]</scope>
</reference>
<accession>A0ACC1B032</accession>
<dbReference type="EMBL" id="CM047903">
    <property type="protein sequence ID" value="KAJ0092265.1"/>
    <property type="molecule type" value="Genomic_DNA"/>
</dbReference>
<gene>
    <name evidence="1" type="ORF">Patl1_25115</name>
</gene>
<evidence type="ECO:0000313" key="1">
    <source>
        <dbReference type="EMBL" id="KAJ0092265.1"/>
    </source>
</evidence>
<name>A0ACC1B032_9ROSI</name>
<sequence>MLKSVATIAGGAAGAFALMAIFVGLLWFCKSQCKNVLNKNSETGSSDPSALVEWNRGAGPSSATEPASIWTPWSKGISQWQSWSKPPGNLVKVVSLAMEASVQYTRACFAILSLLSKGALVNYLSEIRHRNLVTLLGYCQENGSQILVFEYLPNGNMCNHLYDTGRESSTKLEFKQRVSIALGAAKGLCHLHSLRPSLLHKNFKTANVLVDENFIAKVADVGISTLLEKLEETGPSHMTNVNVFRDPE</sequence>
<proteinExistence type="predicted"/>
<organism evidence="1 2">
    <name type="scientific">Pistacia atlantica</name>
    <dbReference type="NCBI Taxonomy" id="434234"/>
    <lineage>
        <taxon>Eukaryota</taxon>
        <taxon>Viridiplantae</taxon>
        <taxon>Streptophyta</taxon>
        <taxon>Embryophyta</taxon>
        <taxon>Tracheophyta</taxon>
        <taxon>Spermatophyta</taxon>
        <taxon>Magnoliopsida</taxon>
        <taxon>eudicotyledons</taxon>
        <taxon>Gunneridae</taxon>
        <taxon>Pentapetalae</taxon>
        <taxon>rosids</taxon>
        <taxon>malvids</taxon>
        <taxon>Sapindales</taxon>
        <taxon>Anacardiaceae</taxon>
        <taxon>Pistacia</taxon>
    </lineage>
</organism>
<evidence type="ECO:0000313" key="2">
    <source>
        <dbReference type="Proteomes" id="UP001164250"/>
    </source>
</evidence>
<protein>
    <submittedName>
        <fullName evidence="1">Uncharacterized protein</fullName>
    </submittedName>
</protein>
<keyword evidence="2" id="KW-1185">Reference proteome</keyword>